<dbReference type="InterPro" id="IPR025110">
    <property type="entry name" value="AMP-bd_C"/>
</dbReference>
<dbReference type="InterPro" id="IPR023213">
    <property type="entry name" value="CAT-like_dom_sf"/>
</dbReference>
<dbReference type="InterPro" id="IPR020845">
    <property type="entry name" value="AMP-binding_CS"/>
</dbReference>
<dbReference type="Pfam" id="PF00550">
    <property type="entry name" value="PP-binding"/>
    <property type="match status" value="2"/>
</dbReference>
<dbReference type="Pfam" id="PF00501">
    <property type="entry name" value="AMP-binding"/>
    <property type="match status" value="2"/>
</dbReference>
<name>A0ABW0EGE8_9PSEU</name>
<keyword evidence="2" id="KW-0596">Phosphopantetheine</keyword>
<dbReference type="InterPro" id="IPR020806">
    <property type="entry name" value="PKS_PP-bd"/>
</dbReference>
<comment type="caution">
    <text evidence="5">The sequence shown here is derived from an EMBL/GenBank/DDBJ whole genome shotgun (WGS) entry which is preliminary data.</text>
</comment>
<dbReference type="RefSeq" id="WP_378244433.1">
    <property type="nucleotide sequence ID" value="NZ_JBHSKF010000002.1"/>
</dbReference>
<sequence>MASEGAPLSFAQEQLWFVDQVRPGGAEYVLHRAWRLRGPLDTAALRAALTGVAERHEVLRTRYDTSDGVAEQITDDPAPVRPREYTGGIGDVEAAERDLLAEPFDLRTGPPWRTALVHIGPDDAVLLIAVHHIAFDGWSWGVLMAELAALYAGEGLPEPLVQYADFAVWQRDLAESDGSARRLRWWCERLAGLEPLELPADRRRPAVWSADGDAVDFTVPAYLAEAATAAGRAVGATPFMTYLAAFQLLLARYTRRTDIAVGVSVAGREQVELEQLVGLFLNTVVLRTDLAGAPSFAEAATRVRAVALDAFDRQDVPFDRVVAALAQTPDLSRNPVFQVGFALHTEQGEALSLPGVDVAPHPVRPHGSPFDLSLHLLDRADGSVSARLMYPTALFDRGTVERMAENLLRLLAAVTADPGAPVDEIDLVHGGERERLAAWNDTAAPRPDATLPELIAACAETRRESVAAVSDDGWLTYGELMERVDGLARHLRERGAGAGTAVGVCLPRGLDLLIAVLAVMASGAAYVPLPPEHPPARRAAAAASSGVRLAIASAPADLPTGVDAVDPAARATGSGPLAWPGGDDAVYVMTTSGSTGRPKGVVVTHAGLRNRVLWAVEHLRIGPGERVLQKTTTGFDASVWEFLAPLVAGGVVVMASEDAHRDPAAMLGAVARHGVTVLQVVPSVLRLLVDEPALPACRSLRVVCSAGEPLPRALCERLTARLPVEVVNTYGPTECAIDATAHRYDPADTGDTVPIGRPLPNIRAHVVDLNDRLAPVGVPGELCLSGVGLARGYAGLPALTAERFTPDPHSRVPGARLYRTGDLARFREDGALEFLGRLDRQVKVRGVRVEPAEVEAALLTHPAVAAAAVVPTTAGGDTTLTAYVVPAGAPAPDDALRDHVADALPAAMVPSAVVTLDALAALPLTANGKLDHAALPAPGAPRAATGEPATDVERAVADAAAELLGRALGPDDDFFAAGGHSLLAIRLVLRLRRAFGVELAAGEVFARRTPRGIAEAVEAALRVDVPTGGTRSVRPRTAALPLSPGQRRLWFVDRLNPGTTEYLVPLAMRLRGPFAPEVFRRAVDDVVRRHEVLRTRYTEVGGEPSQLIDPPGPAEVTVLDLPGATPDALTGAASRPFDLAAEHPLRVTVVRAAPDEHLVLILVHHIAFDLWSTDLLLRELDQTYAAFAAGHPSPLPVPAVQYADIAADGPAEAAGDPGRLAYWREALAGLTPLELPADRPRPAHRDITGGHVVATVPAEVIRPLLAAGEEVGCTPFMTVLAAFQLLLSRYTGRTDIAVGTPVAGRTTPDTEDLIGFFVNHIVLRTDLGGDPGFTAVLDRVRRTALAGMANQDVPFERVVDTLSPDRDLTRNPLFQVVFELEPGAAVPATLGGAAVEPLPAGEPVAKFDLRLTTRLLPDGGLRAWFEYSAAIFDHATIDRMAGHFTRLLAGLAAAPGAPVSDVDMLSAGESAQLGRWADPDAALAAALDPPRVHPATVADMVADQARRAPAATAVVAGAERLSYAELNSRANRLAHHLRALGIGPEVVVGCCLERGAAAIVAWLAVMKSGGVYAPMDPTHPAARLAFLLDDAGARVVLTTAGFAGSFDGPRPVVLADAEHTGPEHDPEPLAGPSALAYVIYTSGSTGKPKGVMVDHRAYAHHLRVITERYRSRPRDRVLLLSALTFDVAMDQIAVPLVSGSTLVVGDARRSSPDQLLAEVRAHGITTMQIPPSLYRELVDRAALDPSALDTVDLMNVGADVVTTADARRWTELGQSGRFLYNYGPTEATVNCVVHTVDGEQPGGKAGLPLGTPLAGSPAHIVDADLRPVPIGVPGELLVGGPRLARGYHDRPALTAEKFIPDPFTPGGRLYRTGDLARWRPDGTIQFLGRIDHQVKIRGFRVELGEIEAVIARHPDVRGIVVVAKDAPTGDKRLVAYPVYRDGKTPDLRAHLSALLPDYMIPAHWHPLPTLPLTSSKKVDRKALPTPDWAGEAAHTTTPPTTTPEHLIAAIWTDVLAIPDLTPTHLSTHDDFFRRGGHSLLLTRVAAALTDTLAIDVPLRLLFDHTTISTQAAAIAGLLRTRTRTT</sequence>
<dbReference type="Gene3D" id="3.30.559.30">
    <property type="entry name" value="Nonribosomal peptide synthetase, condensation domain"/>
    <property type="match status" value="2"/>
</dbReference>
<dbReference type="PROSITE" id="PS50075">
    <property type="entry name" value="CARRIER"/>
    <property type="match status" value="2"/>
</dbReference>
<gene>
    <name evidence="5" type="ORF">ACFPM7_05360</name>
</gene>
<dbReference type="Pfam" id="PF00668">
    <property type="entry name" value="Condensation"/>
    <property type="match status" value="2"/>
</dbReference>
<dbReference type="Proteomes" id="UP001596157">
    <property type="component" value="Unassembled WGS sequence"/>
</dbReference>
<dbReference type="SUPFAM" id="SSF52777">
    <property type="entry name" value="CoA-dependent acyltransferases"/>
    <property type="match status" value="4"/>
</dbReference>
<protein>
    <submittedName>
        <fullName evidence="5">Amino acid adenylation domain-containing protein</fullName>
    </submittedName>
</protein>
<dbReference type="SUPFAM" id="SSF47336">
    <property type="entry name" value="ACP-like"/>
    <property type="match status" value="2"/>
</dbReference>
<dbReference type="Gene3D" id="3.30.300.30">
    <property type="match status" value="2"/>
</dbReference>
<dbReference type="Pfam" id="PF13193">
    <property type="entry name" value="AMP-binding_C"/>
    <property type="match status" value="2"/>
</dbReference>
<dbReference type="InterPro" id="IPR009081">
    <property type="entry name" value="PP-bd_ACP"/>
</dbReference>
<dbReference type="Gene3D" id="3.30.559.10">
    <property type="entry name" value="Chloramphenicol acetyltransferase-like domain"/>
    <property type="match status" value="2"/>
</dbReference>
<dbReference type="InterPro" id="IPR001242">
    <property type="entry name" value="Condensation_dom"/>
</dbReference>
<dbReference type="SUPFAM" id="SSF56801">
    <property type="entry name" value="Acetyl-CoA synthetase-like"/>
    <property type="match status" value="2"/>
</dbReference>
<dbReference type="InterPro" id="IPR000873">
    <property type="entry name" value="AMP-dep_synth/lig_dom"/>
</dbReference>
<dbReference type="InterPro" id="IPR010071">
    <property type="entry name" value="AA_adenyl_dom"/>
</dbReference>
<dbReference type="PANTHER" id="PTHR45527:SF1">
    <property type="entry name" value="FATTY ACID SYNTHASE"/>
    <property type="match status" value="1"/>
</dbReference>
<dbReference type="EMBL" id="JBHSKF010000002">
    <property type="protein sequence ID" value="MFC5286472.1"/>
    <property type="molecule type" value="Genomic_DNA"/>
</dbReference>
<evidence type="ECO:0000256" key="2">
    <source>
        <dbReference type="ARBA" id="ARBA00022450"/>
    </source>
</evidence>
<comment type="cofactor">
    <cofactor evidence="1">
        <name>pantetheine 4'-phosphate</name>
        <dbReference type="ChEBI" id="CHEBI:47942"/>
    </cofactor>
</comment>
<evidence type="ECO:0000313" key="5">
    <source>
        <dbReference type="EMBL" id="MFC5286472.1"/>
    </source>
</evidence>
<dbReference type="PANTHER" id="PTHR45527">
    <property type="entry name" value="NONRIBOSOMAL PEPTIDE SYNTHETASE"/>
    <property type="match status" value="1"/>
</dbReference>
<dbReference type="InterPro" id="IPR045851">
    <property type="entry name" value="AMP-bd_C_sf"/>
</dbReference>
<dbReference type="InterPro" id="IPR042099">
    <property type="entry name" value="ANL_N_sf"/>
</dbReference>
<evidence type="ECO:0000256" key="1">
    <source>
        <dbReference type="ARBA" id="ARBA00001957"/>
    </source>
</evidence>
<dbReference type="CDD" id="cd19531">
    <property type="entry name" value="LCL_NRPS-like"/>
    <property type="match status" value="2"/>
</dbReference>
<dbReference type="InterPro" id="IPR036736">
    <property type="entry name" value="ACP-like_sf"/>
</dbReference>
<feature type="domain" description="Carrier" evidence="4">
    <location>
        <begin position="947"/>
        <end position="1021"/>
    </location>
</feature>
<keyword evidence="3" id="KW-0597">Phosphoprotein</keyword>
<evidence type="ECO:0000313" key="6">
    <source>
        <dbReference type="Proteomes" id="UP001596157"/>
    </source>
</evidence>
<dbReference type="Gene3D" id="1.10.1200.10">
    <property type="entry name" value="ACP-like"/>
    <property type="match status" value="2"/>
</dbReference>
<dbReference type="Gene3D" id="3.40.50.12780">
    <property type="entry name" value="N-terminal domain of ligase-like"/>
    <property type="match status" value="2"/>
</dbReference>
<organism evidence="5 6">
    <name type="scientific">Actinokineospora guangxiensis</name>
    <dbReference type="NCBI Taxonomy" id="1490288"/>
    <lineage>
        <taxon>Bacteria</taxon>
        <taxon>Bacillati</taxon>
        <taxon>Actinomycetota</taxon>
        <taxon>Actinomycetes</taxon>
        <taxon>Pseudonocardiales</taxon>
        <taxon>Pseudonocardiaceae</taxon>
        <taxon>Actinokineospora</taxon>
    </lineage>
</organism>
<reference evidence="6" key="1">
    <citation type="journal article" date="2019" name="Int. J. Syst. Evol. Microbiol.">
        <title>The Global Catalogue of Microorganisms (GCM) 10K type strain sequencing project: providing services to taxonomists for standard genome sequencing and annotation.</title>
        <authorList>
            <consortium name="The Broad Institute Genomics Platform"/>
            <consortium name="The Broad Institute Genome Sequencing Center for Infectious Disease"/>
            <person name="Wu L."/>
            <person name="Ma J."/>
        </authorList>
    </citation>
    <scope>NUCLEOTIDE SEQUENCE [LARGE SCALE GENOMIC DNA]</scope>
    <source>
        <strain evidence="6">CCUG 59778</strain>
    </source>
</reference>
<dbReference type="NCBIfam" id="TIGR01733">
    <property type="entry name" value="AA-adenyl-dom"/>
    <property type="match status" value="2"/>
</dbReference>
<proteinExistence type="predicted"/>
<dbReference type="PROSITE" id="PS00455">
    <property type="entry name" value="AMP_BINDING"/>
    <property type="match status" value="2"/>
</dbReference>
<dbReference type="SMART" id="SM00823">
    <property type="entry name" value="PKS_PP"/>
    <property type="match status" value="2"/>
</dbReference>
<keyword evidence="6" id="KW-1185">Reference proteome</keyword>
<feature type="domain" description="Carrier" evidence="4">
    <location>
        <begin position="1998"/>
        <end position="2078"/>
    </location>
</feature>
<accession>A0ABW0EGE8</accession>
<evidence type="ECO:0000259" key="4">
    <source>
        <dbReference type="PROSITE" id="PS50075"/>
    </source>
</evidence>
<dbReference type="CDD" id="cd05930">
    <property type="entry name" value="A_NRPS"/>
    <property type="match status" value="2"/>
</dbReference>
<evidence type="ECO:0000256" key="3">
    <source>
        <dbReference type="ARBA" id="ARBA00022553"/>
    </source>
</evidence>